<dbReference type="Pfam" id="PF00587">
    <property type="entry name" value="tRNA-synt_2b"/>
    <property type="match status" value="1"/>
</dbReference>
<dbReference type="eggNOG" id="COG0441">
    <property type="taxonomic scope" value="Bacteria"/>
</dbReference>
<comment type="caution">
    <text evidence="17">The sequence shown here is derived from an EMBL/GenBank/DDBJ whole genome shotgun (WGS) entry which is preliminary data.</text>
</comment>
<reference evidence="17 18" key="1">
    <citation type="submission" date="2014-07" db="EMBL/GenBank/DDBJ databases">
        <authorList>
            <person name="McCorrison J."/>
            <person name="Sanka R."/>
            <person name="Torralba M."/>
            <person name="Gillis M."/>
            <person name="Haft D.H."/>
            <person name="Methe B."/>
            <person name="Sutton G."/>
            <person name="Nelson K.E."/>
        </authorList>
    </citation>
    <scope>NUCLEOTIDE SEQUENCE [LARGE SCALE GENOMIC DNA]</scope>
    <source>
        <strain evidence="17 18">DNF00450</strain>
    </source>
</reference>
<dbReference type="GO" id="GO:0006435">
    <property type="term" value="P:threonyl-tRNA aminoacylation"/>
    <property type="evidence" value="ECO:0007669"/>
    <property type="project" value="UniProtKB-UniRule"/>
</dbReference>
<evidence type="ECO:0000313" key="17">
    <source>
        <dbReference type="EMBL" id="KGF14837.1"/>
    </source>
</evidence>
<dbReference type="GO" id="GO:0046872">
    <property type="term" value="F:metal ion binding"/>
    <property type="evidence" value="ECO:0007669"/>
    <property type="project" value="UniProtKB-KW"/>
</dbReference>
<dbReference type="CDD" id="cd00860">
    <property type="entry name" value="ThrRS_anticodon"/>
    <property type="match status" value="1"/>
</dbReference>
<evidence type="ECO:0000256" key="1">
    <source>
        <dbReference type="ARBA" id="ARBA00004496"/>
    </source>
</evidence>
<dbReference type="SMART" id="SM00863">
    <property type="entry name" value="tRNA_SAD"/>
    <property type="match status" value="1"/>
</dbReference>
<dbReference type="InterPro" id="IPR047246">
    <property type="entry name" value="ThrRS_anticodon"/>
</dbReference>
<evidence type="ECO:0000259" key="15">
    <source>
        <dbReference type="PROSITE" id="PS50862"/>
    </source>
</evidence>
<organism evidence="17 18">
    <name type="scientific">Corynebacterium freneyi DNF00450</name>
    <dbReference type="NCBI Taxonomy" id="1287475"/>
    <lineage>
        <taxon>Bacteria</taxon>
        <taxon>Bacillati</taxon>
        <taxon>Actinomycetota</taxon>
        <taxon>Actinomycetes</taxon>
        <taxon>Mycobacteriales</taxon>
        <taxon>Corynebacteriaceae</taxon>
        <taxon>Corynebacterium</taxon>
    </lineage>
</organism>
<keyword evidence="8 14" id="KW-0862">Zinc</keyword>
<evidence type="ECO:0000256" key="3">
    <source>
        <dbReference type="ARBA" id="ARBA00022490"/>
    </source>
</evidence>
<evidence type="ECO:0000256" key="8">
    <source>
        <dbReference type="ARBA" id="ARBA00022833"/>
    </source>
</evidence>
<comment type="catalytic activity">
    <reaction evidence="13 14">
        <text>tRNA(Thr) + L-threonine + ATP = L-threonyl-tRNA(Thr) + AMP + diphosphate + H(+)</text>
        <dbReference type="Rhea" id="RHEA:24624"/>
        <dbReference type="Rhea" id="RHEA-COMP:9670"/>
        <dbReference type="Rhea" id="RHEA-COMP:9704"/>
        <dbReference type="ChEBI" id="CHEBI:15378"/>
        <dbReference type="ChEBI" id="CHEBI:30616"/>
        <dbReference type="ChEBI" id="CHEBI:33019"/>
        <dbReference type="ChEBI" id="CHEBI:57926"/>
        <dbReference type="ChEBI" id="CHEBI:78442"/>
        <dbReference type="ChEBI" id="CHEBI:78534"/>
        <dbReference type="ChEBI" id="CHEBI:456215"/>
        <dbReference type="EC" id="6.1.1.3"/>
    </reaction>
</comment>
<proteinExistence type="inferred from homology"/>
<dbReference type="FunFam" id="3.30.930.10:FF:000019">
    <property type="entry name" value="Threonine--tRNA ligase"/>
    <property type="match status" value="1"/>
</dbReference>
<dbReference type="SUPFAM" id="SSF55186">
    <property type="entry name" value="ThrRS/AlaRS common domain"/>
    <property type="match status" value="1"/>
</dbReference>
<keyword evidence="6 14" id="KW-0479">Metal-binding</keyword>
<dbReference type="SUPFAM" id="SSF52954">
    <property type="entry name" value="Class II aaRS ABD-related"/>
    <property type="match status" value="1"/>
</dbReference>
<feature type="binding site" evidence="14">
    <location>
        <position position="383"/>
    </location>
    <ligand>
        <name>Zn(2+)</name>
        <dbReference type="ChEBI" id="CHEBI:29105"/>
        <note>catalytic</note>
    </ligand>
</feature>
<keyword evidence="7 14" id="KW-0547">Nucleotide-binding</keyword>
<keyword evidence="5 14" id="KW-0436">Ligase</keyword>
<dbReference type="Gene3D" id="3.40.50.800">
    <property type="entry name" value="Anticodon-binding domain"/>
    <property type="match status" value="1"/>
</dbReference>
<dbReference type="EMBL" id="JRNE01000088">
    <property type="protein sequence ID" value="KGF14837.1"/>
    <property type="molecule type" value="Genomic_DNA"/>
</dbReference>
<dbReference type="InterPro" id="IPR018163">
    <property type="entry name" value="Thr/Ala-tRNA-synth_IIc_edit"/>
</dbReference>
<keyword evidence="10 14" id="KW-0694">RNA-binding</keyword>
<dbReference type="InterPro" id="IPR006195">
    <property type="entry name" value="aa-tRNA-synth_II"/>
</dbReference>
<dbReference type="Gene3D" id="3.30.930.10">
    <property type="entry name" value="Bira Bifunctional Protein, Domain 2"/>
    <property type="match status" value="1"/>
</dbReference>
<comment type="subcellular location">
    <subcellularLocation>
        <location evidence="1 14">Cytoplasm</location>
    </subcellularLocation>
</comment>
<feature type="domain" description="Aminoacyl-transfer RNA synthetases class-II family profile" evidence="15">
    <location>
        <begin position="309"/>
        <end position="584"/>
    </location>
</feature>
<dbReference type="InterPro" id="IPR004154">
    <property type="entry name" value="Anticodon-bd"/>
</dbReference>
<gene>
    <name evidence="14 17" type="primary">thrS</name>
    <name evidence="17" type="ORF">HMPREF1650_12800</name>
</gene>
<dbReference type="InterPro" id="IPR012947">
    <property type="entry name" value="tRNA_SAD"/>
</dbReference>
<protein>
    <recommendedName>
        <fullName evidence="14">Threonine--tRNA ligase</fullName>
        <ecNumber evidence="14">6.1.1.3</ecNumber>
    </recommendedName>
    <alternativeName>
        <fullName evidence="14">Threonyl-tRNA synthetase</fullName>
        <shortName evidence="14">ThrRS</shortName>
    </alternativeName>
</protein>
<dbReference type="EC" id="6.1.1.3" evidence="14"/>
<dbReference type="Pfam" id="PF03129">
    <property type="entry name" value="HGTP_anticodon"/>
    <property type="match status" value="1"/>
</dbReference>
<sequence>MRHPPDSGKGATPAVSEPITVPAPFTVPAGVAAGAAMRDLGYPNKGPDAIVCVRDPRGDLKDLSYVPAVDETVEPVAANTEDGRGVIRHSTTHVLAQAVQAEFPGTKLGIGPAIDGGFYYDFDVAEPFTPEDLKRIERRMKKIIKSGQKFERFVFESPDDASAQLAQEPYKLELIADKSSGDIDANEDATVDVGGNELTGYRNVNPRTGETEWFDLCRGPHVPTTRYIPAFTLTRSSAAYWRGDQSNAGLQRIYGTAWESKEAMDAYLDMLLEAEKRDHRRLGAELDLFSFPDEIGSGLPVFHVKGGIIRNEMEQHSRRRHLEAGYDFVNTPHVTKGDLFEQSGHLDFYAEGMFPPMQLDGEYDEHGNCTKAPQDYYVKPMNCPMHNLIFASRGRSYRELPIRMFEFGTVYRYEKSGVVHGLTRARGFTQDDAHIYCTEEQLEEELTSVLDFIISLLRDYGLDDFYLELSTKDDKKFVGTDEIWERSTQILQRVADASGLELVPDPGGAAFYGPKISVQARDAIGRTWQMSTVQLDFNLPERFELDYTAPDGSKKRPIMIHRALFGSIERFFGVLLEHYAGAFPAWLAPEQVVGIPVADDCIPHLEAFTAQLKSRGLRAHVDVSDDRMQKKIRNHTQAKVPFMVLAGARDVEADAVSFRFLDGSQINGVPVAEAADLIANWVAERINDQPNGDNIASRR</sequence>
<evidence type="ECO:0000256" key="9">
    <source>
        <dbReference type="ARBA" id="ARBA00022840"/>
    </source>
</evidence>
<evidence type="ECO:0000256" key="7">
    <source>
        <dbReference type="ARBA" id="ARBA00022741"/>
    </source>
</evidence>
<keyword evidence="11 14" id="KW-0648">Protein biosynthesis</keyword>
<dbReference type="Gene3D" id="3.30.54.20">
    <property type="match status" value="1"/>
</dbReference>
<dbReference type="InterPro" id="IPR036621">
    <property type="entry name" value="Anticodon-bd_dom_sf"/>
</dbReference>
<dbReference type="InterPro" id="IPR002320">
    <property type="entry name" value="Thr-tRNA-ligase_IIa"/>
</dbReference>
<dbReference type="NCBIfam" id="TIGR00418">
    <property type="entry name" value="thrS"/>
    <property type="match status" value="1"/>
</dbReference>
<keyword evidence="9 14" id="KW-0067">ATP-binding</keyword>
<dbReference type="GO" id="GO:0005737">
    <property type="term" value="C:cytoplasm"/>
    <property type="evidence" value="ECO:0007669"/>
    <property type="project" value="UniProtKB-SubCell"/>
</dbReference>
<dbReference type="Pfam" id="PF07973">
    <property type="entry name" value="tRNA_SAD"/>
    <property type="match status" value="1"/>
</dbReference>
<dbReference type="InterPro" id="IPR033728">
    <property type="entry name" value="ThrRS_core"/>
</dbReference>
<keyword evidence="4 14" id="KW-0820">tRNA-binding</keyword>
<dbReference type="InterPro" id="IPR045864">
    <property type="entry name" value="aa-tRNA-synth_II/BPL/LPL"/>
</dbReference>
<dbReference type="PANTHER" id="PTHR11451:SF44">
    <property type="entry name" value="THREONINE--TRNA LIGASE, CHLOROPLASTIC_MITOCHONDRIAL 2"/>
    <property type="match status" value="1"/>
</dbReference>
<evidence type="ECO:0000256" key="4">
    <source>
        <dbReference type="ARBA" id="ARBA00022555"/>
    </source>
</evidence>
<dbReference type="CDD" id="cd00771">
    <property type="entry name" value="ThrRS_core"/>
    <property type="match status" value="1"/>
</dbReference>
<dbReference type="HAMAP" id="MF_00184">
    <property type="entry name" value="Thr_tRNA_synth"/>
    <property type="match status" value="1"/>
</dbReference>
<keyword evidence="3 14" id="KW-0963">Cytoplasm</keyword>
<dbReference type="PROSITE" id="PS50862">
    <property type="entry name" value="AA_TRNA_LIGASE_II"/>
    <property type="match status" value="1"/>
</dbReference>
<evidence type="ECO:0000256" key="2">
    <source>
        <dbReference type="ARBA" id="ARBA00008226"/>
    </source>
</evidence>
<evidence type="ECO:0000259" key="16">
    <source>
        <dbReference type="PROSITE" id="PS51880"/>
    </source>
</evidence>
<dbReference type="PROSITE" id="PS51880">
    <property type="entry name" value="TGS"/>
    <property type="match status" value="1"/>
</dbReference>
<evidence type="ECO:0000313" key="18">
    <source>
        <dbReference type="Proteomes" id="UP000029548"/>
    </source>
</evidence>
<evidence type="ECO:0000256" key="6">
    <source>
        <dbReference type="ARBA" id="ARBA00022723"/>
    </source>
</evidence>
<comment type="similarity">
    <text evidence="2 14">Belongs to the class-II aminoacyl-tRNA synthetase family.</text>
</comment>
<feature type="binding site" evidence="14">
    <location>
        <position position="434"/>
    </location>
    <ligand>
        <name>Zn(2+)</name>
        <dbReference type="ChEBI" id="CHEBI:29105"/>
        <note>catalytic</note>
    </ligand>
</feature>
<evidence type="ECO:0000256" key="11">
    <source>
        <dbReference type="ARBA" id="ARBA00022917"/>
    </source>
</evidence>
<evidence type="ECO:0000256" key="10">
    <source>
        <dbReference type="ARBA" id="ARBA00022884"/>
    </source>
</evidence>
<dbReference type="GO" id="GO:0005524">
    <property type="term" value="F:ATP binding"/>
    <property type="evidence" value="ECO:0007669"/>
    <property type="project" value="UniProtKB-UniRule"/>
</dbReference>
<accession>A0A095Z7W8</accession>
<dbReference type="Proteomes" id="UP000029548">
    <property type="component" value="Unassembled WGS sequence"/>
</dbReference>
<dbReference type="GO" id="GO:0004829">
    <property type="term" value="F:threonine-tRNA ligase activity"/>
    <property type="evidence" value="ECO:0007669"/>
    <property type="project" value="UniProtKB-UniRule"/>
</dbReference>
<keyword evidence="12 14" id="KW-0030">Aminoacyl-tRNA synthetase</keyword>
<evidence type="ECO:0000256" key="5">
    <source>
        <dbReference type="ARBA" id="ARBA00022598"/>
    </source>
</evidence>
<dbReference type="PRINTS" id="PR01047">
    <property type="entry name" value="TRNASYNTHTHR"/>
</dbReference>
<evidence type="ECO:0000256" key="12">
    <source>
        <dbReference type="ARBA" id="ARBA00023146"/>
    </source>
</evidence>
<dbReference type="InterPro" id="IPR002314">
    <property type="entry name" value="aa-tRNA-synt_IIb"/>
</dbReference>
<dbReference type="Gene3D" id="3.30.980.10">
    <property type="entry name" value="Threonyl-trna Synthetase, Chain A, domain 2"/>
    <property type="match status" value="1"/>
</dbReference>
<evidence type="ECO:0000256" key="14">
    <source>
        <dbReference type="HAMAP-Rule" id="MF_00184"/>
    </source>
</evidence>
<evidence type="ECO:0000256" key="13">
    <source>
        <dbReference type="ARBA" id="ARBA00049515"/>
    </source>
</evidence>
<dbReference type="FunFam" id="3.30.980.10:FF:000005">
    <property type="entry name" value="Threonyl-tRNA synthetase, mitochondrial"/>
    <property type="match status" value="1"/>
</dbReference>
<dbReference type="SUPFAM" id="SSF55681">
    <property type="entry name" value="Class II aaRS and biotin synthetases"/>
    <property type="match status" value="1"/>
</dbReference>
<dbReference type="AlphaFoldDB" id="A0A095Z7W8"/>
<comment type="subunit">
    <text evidence="14">Homodimer.</text>
</comment>
<dbReference type="GO" id="GO:0000049">
    <property type="term" value="F:tRNA binding"/>
    <property type="evidence" value="ECO:0007669"/>
    <property type="project" value="UniProtKB-KW"/>
</dbReference>
<feature type="binding site" evidence="14">
    <location>
        <position position="561"/>
    </location>
    <ligand>
        <name>Zn(2+)</name>
        <dbReference type="ChEBI" id="CHEBI:29105"/>
        <note>catalytic</note>
    </ligand>
</feature>
<comment type="caution">
    <text evidence="14">Lacks conserved residue(s) required for the propagation of feature annotation.</text>
</comment>
<comment type="cofactor">
    <cofactor evidence="14">
        <name>Zn(2+)</name>
        <dbReference type="ChEBI" id="CHEBI:29105"/>
    </cofactor>
    <text evidence="14">Binds 1 zinc ion per subunit.</text>
</comment>
<name>A0A095Z7W8_9CORY</name>
<feature type="domain" description="TGS" evidence="16">
    <location>
        <begin position="1"/>
        <end position="77"/>
    </location>
</feature>
<dbReference type="PANTHER" id="PTHR11451">
    <property type="entry name" value="THREONINE-TRNA LIGASE"/>
    <property type="match status" value="1"/>
</dbReference>
<dbReference type="InterPro" id="IPR004095">
    <property type="entry name" value="TGS"/>
</dbReference>